<evidence type="ECO:0000313" key="2">
    <source>
        <dbReference type="Proteomes" id="UP000276133"/>
    </source>
</evidence>
<comment type="caution">
    <text evidence="1">The sequence shown here is derived from an EMBL/GenBank/DDBJ whole genome shotgun (WGS) entry which is preliminary data.</text>
</comment>
<dbReference type="Proteomes" id="UP000276133">
    <property type="component" value="Unassembled WGS sequence"/>
</dbReference>
<dbReference type="EMBL" id="REGN01012025">
    <property type="protein sequence ID" value="RMZ96608.1"/>
    <property type="molecule type" value="Genomic_DNA"/>
</dbReference>
<proteinExistence type="predicted"/>
<organism evidence="1 2">
    <name type="scientific">Brachionus plicatilis</name>
    <name type="common">Marine rotifer</name>
    <name type="synonym">Brachionus muelleri</name>
    <dbReference type="NCBI Taxonomy" id="10195"/>
    <lineage>
        <taxon>Eukaryota</taxon>
        <taxon>Metazoa</taxon>
        <taxon>Spiralia</taxon>
        <taxon>Gnathifera</taxon>
        <taxon>Rotifera</taxon>
        <taxon>Eurotatoria</taxon>
        <taxon>Monogononta</taxon>
        <taxon>Pseudotrocha</taxon>
        <taxon>Ploima</taxon>
        <taxon>Brachionidae</taxon>
        <taxon>Brachionus</taxon>
    </lineage>
</organism>
<gene>
    <name evidence="1" type="ORF">BpHYR1_029102</name>
</gene>
<accession>A0A3M7PC34</accession>
<reference evidence="1 2" key="1">
    <citation type="journal article" date="2018" name="Sci. Rep.">
        <title>Genomic signatures of local adaptation to the degree of environmental predictability in rotifers.</title>
        <authorList>
            <person name="Franch-Gras L."/>
            <person name="Hahn C."/>
            <person name="Garcia-Roger E.M."/>
            <person name="Carmona M.J."/>
            <person name="Serra M."/>
            <person name="Gomez A."/>
        </authorList>
    </citation>
    <scope>NUCLEOTIDE SEQUENCE [LARGE SCALE GENOMIC DNA]</scope>
    <source>
        <strain evidence="1">HYR1</strain>
    </source>
</reference>
<name>A0A3M7PC34_BRAPC</name>
<sequence>MKTNEQEKNLIEKEIKKQLDKTKVICTHQVYDKHQKYQNIIHERRSNKGFGVHQKIFLKELLFDLVNFMSKFQNNKTIQLEFFDVYNEINKDSRRKLMISIDKDLTNIS</sequence>
<evidence type="ECO:0000313" key="1">
    <source>
        <dbReference type="EMBL" id="RMZ96608.1"/>
    </source>
</evidence>
<keyword evidence="2" id="KW-1185">Reference proteome</keyword>
<dbReference type="AlphaFoldDB" id="A0A3M7PC34"/>
<protein>
    <submittedName>
        <fullName evidence="1">Uncharacterized protein</fullName>
    </submittedName>
</protein>